<feature type="transmembrane region" description="Helical" evidence="1">
    <location>
        <begin position="141"/>
        <end position="160"/>
    </location>
</feature>
<dbReference type="OrthoDB" id="3256800at2759"/>
<dbReference type="RefSeq" id="XP_007871572.1">
    <property type="nucleotide sequence ID" value="XM_007873381.1"/>
</dbReference>
<feature type="transmembrane region" description="Helical" evidence="1">
    <location>
        <begin position="7"/>
        <end position="23"/>
    </location>
</feature>
<protein>
    <submittedName>
        <fullName evidence="2">Uncharacterized protein</fullName>
    </submittedName>
</protein>
<keyword evidence="1" id="KW-0472">Membrane</keyword>
<dbReference type="HOGENOM" id="CLU_966615_0_0_1"/>
<dbReference type="GeneID" id="19309991"/>
<dbReference type="AlphaFoldDB" id="S7PRH0"/>
<organism evidence="2 3">
    <name type="scientific">Gloeophyllum trabeum (strain ATCC 11539 / FP-39264 / Madison 617)</name>
    <name type="common">Brown rot fungus</name>
    <dbReference type="NCBI Taxonomy" id="670483"/>
    <lineage>
        <taxon>Eukaryota</taxon>
        <taxon>Fungi</taxon>
        <taxon>Dikarya</taxon>
        <taxon>Basidiomycota</taxon>
        <taxon>Agaricomycotina</taxon>
        <taxon>Agaricomycetes</taxon>
        <taxon>Gloeophyllales</taxon>
        <taxon>Gloeophyllaceae</taxon>
        <taxon>Gloeophyllum</taxon>
    </lineage>
</organism>
<evidence type="ECO:0000313" key="2">
    <source>
        <dbReference type="EMBL" id="EPQ49972.1"/>
    </source>
</evidence>
<proteinExistence type="predicted"/>
<dbReference type="Proteomes" id="UP000030669">
    <property type="component" value="Unassembled WGS sequence"/>
</dbReference>
<keyword evidence="1" id="KW-1133">Transmembrane helix</keyword>
<evidence type="ECO:0000256" key="1">
    <source>
        <dbReference type="SAM" id="Phobius"/>
    </source>
</evidence>
<feature type="transmembrane region" description="Helical" evidence="1">
    <location>
        <begin position="78"/>
        <end position="94"/>
    </location>
</feature>
<name>S7PRH0_GLOTA</name>
<gene>
    <name evidence="2" type="ORF">GLOTRDRAFT_97298</name>
</gene>
<feature type="transmembrane region" description="Helical" evidence="1">
    <location>
        <begin position="218"/>
        <end position="237"/>
    </location>
</feature>
<keyword evidence="3" id="KW-1185">Reference proteome</keyword>
<feature type="transmembrane region" description="Helical" evidence="1">
    <location>
        <begin position="190"/>
        <end position="206"/>
    </location>
</feature>
<evidence type="ECO:0000313" key="3">
    <source>
        <dbReference type="Proteomes" id="UP000030669"/>
    </source>
</evidence>
<sequence length="288" mass="32149">MLELNTFFLSGLLGFICVSLWLTEHSDSIIYDQFLSESISRLICGCDDVRRYDRQSICFIDMLVGYASHDLLNRDKAIMAWLALILVMIVEVILQIRLHALYGHTSTIALAVLTRMGVGIHEMKSDVKDSGTCSLGLDFPLLPTFVFDACIVAVLTYKVIQHARFRSRMHVPAYWGHGGRILAILTRDSAWYYICVLVTMSLRGLGSTLSPPIEENMSIVWAFAVPTVSATSMILNVRVASANAKEQLWQDTEVKHGDVVELNVINSPFREHFNASAIKHSLEAGDAI</sequence>
<dbReference type="KEGG" id="gtr:GLOTRDRAFT_97298"/>
<keyword evidence="1" id="KW-0812">Transmembrane</keyword>
<feature type="transmembrane region" description="Helical" evidence="1">
    <location>
        <begin position="101"/>
        <end position="121"/>
    </location>
</feature>
<accession>S7PRH0</accession>
<dbReference type="EMBL" id="KB469437">
    <property type="protein sequence ID" value="EPQ49972.1"/>
    <property type="molecule type" value="Genomic_DNA"/>
</dbReference>
<reference evidence="2 3" key="1">
    <citation type="journal article" date="2012" name="Science">
        <title>The Paleozoic origin of enzymatic lignin decomposition reconstructed from 31 fungal genomes.</title>
        <authorList>
            <person name="Floudas D."/>
            <person name="Binder M."/>
            <person name="Riley R."/>
            <person name="Barry K."/>
            <person name="Blanchette R.A."/>
            <person name="Henrissat B."/>
            <person name="Martinez A.T."/>
            <person name="Otillar R."/>
            <person name="Spatafora J.W."/>
            <person name="Yadav J.S."/>
            <person name="Aerts A."/>
            <person name="Benoit I."/>
            <person name="Boyd A."/>
            <person name="Carlson A."/>
            <person name="Copeland A."/>
            <person name="Coutinho P.M."/>
            <person name="de Vries R.P."/>
            <person name="Ferreira P."/>
            <person name="Findley K."/>
            <person name="Foster B."/>
            <person name="Gaskell J."/>
            <person name="Glotzer D."/>
            <person name="Gorecki P."/>
            <person name="Heitman J."/>
            <person name="Hesse C."/>
            <person name="Hori C."/>
            <person name="Igarashi K."/>
            <person name="Jurgens J.A."/>
            <person name="Kallen N."/>
            <person name="Kersten P."/>
            <person name="Kohler A."/>
            <person name="Kuees U."/>
            <person name="Kumar T.K.A."/>
            <person name="Kuo A."/>
            <person name="LaButti K."/>
            <person name="Larrondo L.F."/>
            <person name="Lindquist E."/>
            <person name="Ling A."/>
            <person name="Lombard V."/>
            <person name="Lucas S."/>
            <person name="Lundell T."/>
            <person name="Martin R."/>
            <person name="McLaughlin D.J."/>
            <person name="Morgenstern I."/>
            <person name="Morin E."/>
            <person name="Murat C."/>
            <person name="Nagy L.G."/>
            <person name="Nolan M."/>
            <person name="Ohm R.A."/>
            <person name="Patyshakuliyeva A."/>
            <person name="Rokas A."/>
            <person name="Ruiz-Duenas F.J."/>
            <person name="Sabat G."/>
            <person name="Salamov A."/>
            <person name="Samejima M."/>
            <person name="Schmutz J."/>
            <person name="Slot J.C."/>
            <person name="St John F."/>
            <person name="Stenlid J."/>
            <person name="Sun H."/>
            <person name="Sun S."/>
            <person name="Syed K."/>
            <person name="Tsang A."/>
            <person name="Wiebenga A."/>
            <person name="Young D."/>
            <person name="Pisabarro A."/>
            <person name="Eastwood D.C."/>
            <person name="Martin F."/>
            <person name="Cullen D."/>
            <person name="Grigoriev I.V."/>
            <person name="Hibbett D.S."/>
        </authorList>
    </citation>
    <scope>NUCLEOTIDE SEQUENCE [LARGE SCALE GENOMIC DNA]</scope>
    <source>
        <strain evidence="2 3">ATCC 11539</strain>
    </source>
</reference>